<dbReference type="InterPro" id="IPR055275">
    <property type="entry name" value="Ferredox_Rdtase"/>
</dbReference>
<dbReference type="PANTHER" id="PTHR48467">
    <property type="entry name" value="GLUTAMATE SYNTHASE 1 [NADH], CHLOROPLASTIC-LIKE"/>
    <property type="match status" value="1"/>
</dbReference>
<comment type="caution">
    <text evidence="12">The sequence shown here is derived from an EMBL/GenBank/DDBJ whole genome shotgun (WGS) entry which is preliminary data.</text>
</comment>
<dbReference type="AlphaFoldDB" id="A0A1A0RIK7"/>
<dbReference type="PRINTS" id="PR00419">
    <property type="entry name" value="ADXRDTASE"/>
</dbReference>
<dbReference type="InterPro" id="IPR023753">
    <property type="entry name" value="FAD/NAD-binding_dom"/>
</dbReference>
<evidence type="ECO:0000313" key="12">
    <source>
        <dbReference type="EMBL" id="OBB33534.1"/>
    </source>
</evidence>
<protein>
    <recommendedName>
        <fullName evidence="3">ferredoxin--NADP(+) reductase</fullName>
        <ecNumber evidence="3">1.18.1.2</ecNumber>
    </recommendedName>
</protein>
<dbReference type="PIRSF" id="PIRSF000362">
    <property type="entry name" value="FNR"/>
    <property type="match status" value="1"/>
</dbReference>
<evidence type="ECO:0000256" key="8">
    <source>
        <dbReference type="ARBA" id="ARBA00047776"/>
    </source>
</evidence>
<feature type="domain" description="FAD/NAD(P)-binding" evidence="11">
    <location>
        <begin position="4"/>
        <end position="167"/>
    </location>
</feature>
<comment type="cofactor">
    <cofactor evidence="1 9">
        <name>FAD</name>
        <dbReference type="ChEBI" id="CHEBI:57692"/>
    </cofactor>
</comment>
<keyword evidence="7" id="KW-0560">Oxidoreductase</keyword>
<evidence type="ECO:0000256" key="2">
    <source>
        <dbReference type="ARBA" id="ARBA00008312"/>
    </source>
</evidence>
<feature type="binding site" evidence="10">
    <location>
        <begin position="200"/>
        <end position="201"/>
    </location>
    <ligand>
        <name>NADP(+)</name>
        <dbReference type="ChEBI" id="CHEBI:58349"/>
    </ligand>
</feature>
<dbReference type="RefSeq" id="WP_064929244.1">
    <property type="nucleotide sequence ID" value="NZ_LZSO01000008.1"/>
</dbReference>
<sequence>MRPYHVAIVGSGPSGFFAAASLLKFADLPDSGRDVRVDMLEMLPTPWGLVRSGVAPDHPKIKSISAQFDKTAADPRFRFFGNIKVGEHVTPAELAERYDAVVYAIGAQSDRALGIPGEELPGSVAAVDFVGWYNAHPHFDGMAPNLAGGRAVVVGNGNVALDVARILVSDPQALANTDIADHALASLDTRGVEEVVVIGRRGPLQATFTTLELRELGDMEGLGDVDVILDPADFADITDEDLEASSKTVKQNIRVLRKYVDEPPQESKRRIVFRFCTSPIELHGEDRVESIVLGRNELVRDPNGRVVAKDTGEREELPVQLVVRAVGYRGVPTPGLPFDERSGTIPHTDGRIDGSRNEYVVGWIKRGPSGVIGSNKKDSQDTVDTLLEDLAAAGVDERGSEYDVELAEWLLEHQPKLVTGEHWQLIDAHERSSGESVGRPRVKLASVAELLRIAHA</sequence>
<dbReference type="OrthoDB" id="289202at2"/>
<keyword evidence="4" id="KW-0285">Flavoprotein</keyword>
<evidence type="ECO:0000256" key="5">
    <source>
        <dbReference type="ARBA" id="ARBA00022827"/>
    </source>
</evidence>
<evidence type="ECO:0000256" key="1">
    <source>
        <dbReference type="ARBA" id="ARBA00001974"/>
    </source>
</evidence>
<feature type="binding site" evidence="9">
    <location>
        <position position="85"/>
    </location>
    <ligand>
        <name>FAD</name>
        <dbReference type="ChEBI" id="CHEBI:57692"/>
    </ligand>
</feature>
<evidence type="ECO:0000256" key="6">
    <source>
        <dbReference type="ARBA" id="ARBA00022857"/>
    </source>
</evidence>
<dbReference type="GO" id="GO:0004324">
    <property type="term" value="F:ferredoxin-NADP+ reductase activity"/>
    <property type="evidence" value="ECO:0007669"/>
    <property type="project" value="UniProtKB-EC"/>
</dbReference>
<feature type="binding site" evidence="10">
    <location>
        <begin position="156"/>
        <end position="159"/>
    </location>
    <ligand>
        <name>NADP(+)</name>
        <dbReference type="ChEBI" id="CHEBI:58349"/>
    </ligand>
</feature>
<dbReference type="InterPro" id="IPR036188">
    <property type="entry name" value="FAD/NAD-bd_sf"/>
</dbReference>
<dbReference type="Gene3D" id="3.40.50.720">
    <property type="entry name" value="NAD(P)-binding Rossmann-like Domain"/>
    <property type="match status" value="1"/>
</dbReference>
<evidence type="ECO:0000256" key="9">
    <source>
        <dbReference type="PIRSR" id="PIRSR000362-1"/>
    </source>
</evidence>
<evidence type="ECO:0000256" key="3">
    <source>
        <dbReference type="ARBA" id="ARBA00013223"/>
    </source>
</evidence>
<dbReference type="Proteomes" id="UP000093902">
    <property type="component" value="Unassembled WGS sequence"/>
</dbReference>
<feature type="binding site" evidence="9">
    <location>
        <position position="41"/>
    </location>
    <ligand>
        <name>FAD</name>
        <dbReference type="ChEBI" id="CHEBI:57692"/>
    </ligand>
</feature>
<proteinExistence type="inferred from homology"/>
<gene>
    <name evidence="12" type="ORF">A5792_10415</name>
</gene>
<dbReference type="EC" id="1.18.1.2" evidence="3"/>
<keyword evidence="5 9" id="KW-0274">FAD</keyword>
<keyword evidence="6 10" id="KW-0521">NADP</keyword>
<organism evidence="12 13">
    <name type="scientific">Mycolicibacterium peregrinum</name>
    <name type="common">Mycobacterium peregrinum</name>
    <dbReference type="NCBI Taxonomy" id="43304"/>
    <lineage>
        <taxon>Bacteria</taxon>
        <taxon>Bacillati</taxon>
        <taxon>Actinomycetota</taxon>
        <taxon>Actinomycetes</taxon>
        <taxon>Mycobacteriales</taxon>
        <taxon>Mycobacteriaceae</taxon>
        <taxon>Mycolicibacterium</taxon>
    </lineage>
</organism>
<feature type="binding site" evidence="9">
    <location>
        <position position="363"/>
    </location>
    <ligand>
        <name>FAD</name>
        <dbReference type="ChEBI" id="CHEBI:57692"/>
    </ligand>
</feature>
<dbReference type="STRING" id="43304.GCA_001403655_01898"/>
<feature type="binding site" evidence="9">
    <location>
        <begin position="370"/>
        <end position="372"/>
    </location>
    <ligand>
        <name>FAD</name>
        <dbReference type="ChEBI" id="CHEBI:57692"/>
    </ligand>
</feature>
<comment type="similarity">
    <text evidence="2">Belongs to the ferredoxin--NADP reductase type 1 family.</text>
</comment>
<feature type="binding site" evidence="9">
    <location>
        <position position="14"/>
    </location>
    <ligand>
        <name>FAD</name>
        <dbReference type="ChEBI" id="CHEBI:57692"/>
    </ligand>
</feature>
<evidence type="ECO:0000259" key="11">
    <source>
        <dbReference type="Pfam" id="PF07992"/>
    </source>
</evidence>
<evidence type="ECO:0000256" key="10">
    <source>
        <dbReference type="PIRSR" id="PIRSR000362-2"/>
    </source>
</evidence>
<dbReference type="Gene3D" id="3.50.50.60">
    <property type="entry name" value="FAD/NAD(P)-binding domain"/>
    <property type="match status" value="1"/>
</dbReference>
<dbReference type="PANTHER" id="PTHR48467:SF1">
    <property type="entry name" value="GLUTAMATE SYNTHASE 1 [NADH], CHLOROPLASTIC-LIKE"/>
    <property type="match status" value="1"/>
</dbReference>
<evidence type="ECO:0000256" key="4">
    <source>
        <dbReference type="ARBA" id="ARBA00022630"/>
    </source>
</evidence>
<dbReference type="SUPFAM" id="SSF51971">
    <property type="entry name" value="Nucleotide-binding domain"/>
    <property type="match status" value="2"/>
</dbReference>
<feature type="binding site" evidence="9">
    <location>
        <position position="49"/>
    </location>
    <ligand>
        <name>FAD</name>
        <dbReference type="ChEBI" id="CHEBI:57692"/>
    </ligand>
</feature>
<dbReference type="Pfam" id="PF07992">
    <property type="entry name" value="Pyr_redox_2"/>
    <property type="match status" value="1"/>
</dbReference>
<name>A0A1A0RIK7_MYCPR</name>
<feature type="binding site" evidence="10">
    <location>
        <position position="370"/>
    </location>
    <ligand>
        <name>NADP(+)</name>
        <dbReference type="ChEBI" id="CHEBI:58349"/>
    </ligand>
</feature>
<comment type="catalytic activity">
    <reaction evidence="8">
        <text>2 reduced [2Fe-2S]-[ferredoxin] + NADP(+) + H(+) = 2 oxidized [2Fe-2S]-[ferredoxin] + NADPH</text>
        <dbReference type="Rhea" id="RHEA:20125"/>
        <dbReference type="Rhea" id="RHEA-COMP:10000"/>
        <dbReference type="Rhea" id="RHEA-COMP:10001"/>
        <dbReference type="ChEBI" id="CHEBI:15378"/>
        <dbReference type="ChEBI" id="CHEBI:33737"/>
        <dbReference type="ChEBI" id="CHEBI:33738"/>
        <dbReference type="ChEBI" id="CHEBI:57783"/>
        <dbReference type="ChEBI" id="CHEBI:58349"/>
        <dbReference type="EC" id="1.18.1.2"/>
    </reaction>
</comment>
<feature type="binding site" evidence="10">
    <location>
        <position position="212"/>
    </location>
    <ligand>
        <name>NADP(+)</name>
        <dbReference type="ChEBI" id="CHEBI:58349"/>
    </ligand>
</feature>
<reference evidence="13" key="1">
    <citation type="submission" date="2016-06" db="EMBL/GenBank/DDBJ databases">
        <authorList>
            <person name="Sutton G."/>
            <person name="Brinkac L."/>
            <person name="Sanka R."/>
            <person name="Adams M."/>
            <person name="Lau E."/>
            <person name="Mehaffy C."/>
            <person name="Tameris M."/>
            <person name="Hatherill M."/>
            <person name="Hanekom W."/>
            <person name="Mahomed H."/>
            <person name="Mcshane H."/>
        </authorList>
    </citation>
    <scope>NUCLEOTIDE SEQUENCE [LARGE SCALE GENOMIC DNA]</scope>
    <source>
        <strain evidence="13">852002-51209_SCH5440388</strain>
    </source>
</reference>
<dbReference type="EMBL" id="LZSO01000008">
    <property type="protein sequence ID" value="OBB33534.1"/>
    <property type="molecule type" value="Genomic_DNA"/>
</dbReference>
<evidence type="ECO:0000256" key="7">
    <source>
        <dbReference type="ARBA" id="ARBA00023002"/>
    </source>
</evidence>
<evidence type="ECO:0000313" key="13">
    <source>
        <dbReference type="Proteomes" id="UP000093902"/>
    </source>
</evidence>
<dbReference type="InterPro" id="IPR021163">
    <property type="entry name" value="Ferredox_Rdtase_adrenod"/>
</dbReference>
<accession>A0A1A0RIK7</accession>